<dbReference type="InterPro" id="IPR045527">
    <property type="entry name" value="DUF6470"/>
</dbReference>
<protein>
    <submittedName>
        <fullName evidence="1">Uncharacterized protein</fullName>
    </submittedName>
</protein>
<organism evidence="1 2">
    <name type="scientific">Oceanobacillus limi</name>
    <dbReference type="NCBI Taxonomy" id="930131"/>
    <lineage>
        <taxon>Bacteria</taxon>
        <taxon>Bacillati</taxon>
        <taxon>Bacillota</taxon>
        <taxon>Bacilli</taxon>
        <taxon>Bacillales</taxon>
        <taxon>Bacillaceae</taxon>
        <taxon>Oceanobacillus</taxon>
    </lineage>
</organism>
<sequence>MKLPQIRMESQLAQIQLTKRNARQTIEQPKADLSIQQPRAEIKMRTTPSKLTIDQTKAFEDMNLMNISKRIQRFAQEGRNGALQGMERRAQQGKELMKIENEGDPLVSQAVTNGHDSMKSLGIKFIPSTFAVKTNYQPAEVNIDVKTNNPIVEAKKNEPIVQYEPGSIETSIKQHANLEINFVNLFSETV</sequence>
<evidence type="ECO:0000313" key="2">
    <source>
        <dbReference type="Proteomes" id="UP000198618"/>
    </source>
</evidence>
<dbReference type="EMBL" id="FOHE01000005">
    <property type="protein sequence ID" value="SET09546.1"/>
    <property type="molecule type" value="Genomic_DNA"/>
</dbReference>
<dbReference type="OrthoDB" id="2112831at2"/>
<dbReference type="STRING" id="930131.SAMN05216389_105145"/>
<dbReference type="Pfam" id="PF20074">
    <property type="entry name" value="DUF6470"/>
    <property type="match status" value="1"/>
</dbReference>
<dbReference type="AlphaFoldDB" id="A0A1I0BR58"/>
<gene>
    <name evidence="1" type="ORF">SAMN05216389_105145</name>
</gene>
<dbReference type="RefSeq" id="WP_090868438.1">
    <property type="nucleotide sequence ID" value="NZ_FOHE01000005.1"/>
</dbReference>
<dbReference type="Proteomes" id="UP000198618">
    <property type="component" value="Unassembled WGS sequence"/>
</dbReference>
<reference evidence="1 2" key="1">
    <citation type="submission" date="2016-10" db="EMBL/GenBank/DDBJ databases">
        <authorList>
            <person name="de Groot N.N."/>
        </authorList>
    </citation>
    <scope>NUCLEOTIDE SEQUENCE [LARGE SCALE GENOMIC DNA]</scope>
    <source>
        <strain evidence="1 2">IBRC-M 10780</strain>
    </source>
</reference>
<accession>A0A1I0BR58</accession>
<proteinExistence type="predicted"/>
<name>A0A1I0BR58_9BACI</name>
<evidence type="ECO:0000313" key="1">
    <source>
        <dbReference type="EMBL" id="SET09546.1"/>
    </source>
</evidence>
<keyword evidence="2" id="KW-1185">Reference proteome</keyword>